<comment type="caution">
    <text evidence="1">The sequence shown here is derived from an EMBL/GenBank/DDBJ whole genome shotgun (WGS) entry which is preliminary data.</text>
</comment>
<gene>
    <name evidence="1" type="ORF">HID58_009304</name>
</gene>
<evidence type="ECO:0000313" key="2">
    <source>
        <dbReference type="Proteomes" id="UP000824890"/>
    </source>
</evidence>
<organism evidence="1 2">
    <name type="scientific">Brassica napus</name>
    <name type="common">Rape</name>
    <dbReference type="NCBI Taxonomy" id="3708"/>
    <lineage>
        <taxon>Eukaryota</taxon>
        <taxon>Viridiplantae</taxon>
        <taxon>Streptophyta</taxon>
        <taxon>Embryophyta</taxon>
        <taxon>Tracheophyta</taxon>
        <taxon>Spermatophyta</taxon>
        <taxon>Magnoliopsida</taxon>
        <taxon>eudicotyledons</taxon>
        <taxon>Gunneridae</taxon>
        <taxon>Pentapetalae</taxon>
        <taxon>rosids</taxon>
        <taxon>malvids</taxon>
        <taxon>Brassicales</taxon>
        <taxon>Brassicaceae</taxon>
        <taxon>Brassiceae</taxon>
        <taxon>Brassica</taxon>
    </lineage>
</organism>
<proteinExistence type="predicted"/>
<name>A0ABQ8DS45_BRANA</name>
<evidence type="ECO:0000313" key="1">
    <source>
        <dbReference type="EMBL" id="KAH0932187.1"/>
    </source>
</evidence>
<dbReference type="EMBL" id="JAGKQM010000003">
    <property type="protein sequence ID" value="KAH0932187.1"/>
    <property type="molecule type" value="Genomic_DNA"/>
</dbReference>
<reference evidence="1 2" key="1">
    <citation type="submission" date="2021-05" db="EMBL/GenBank/DDBJ databases">
        <title>Genome Assembly of Synthetic Allotetraploid Brassica napus Reveals Homoeologous Exchanges between Subgenomes.</title>
        <authorList>
            <person name="Davis J.T."/>
        </authorList>
    </citation>
    <scope>NUCLEOTIDE SEQUENCE [LARGE SCALE GENOMIC DNA]</scope>
    <source>
        <strain evidence="2">cv. Da-Ae</strain>
        <tissue evidence="1">Seedling</tissue>
    </source>
</reference>
<keyword evidence="2" id="KW-1185">Reference proteome</keyword>
<accession>A0ABQ8DS45</accession>
<protein>
    <submittedName>
        <fullName evidence="1">Uncharacterized protein</fullName>
    </submittedName>
</protein>
<sequence>MYLLKPPGLTRSSKILLALFAVVSIPSRSLSPDCSPLFPPGLSLSLASFIPHSRYATLFEIPSCKGGKEGAFKSQVPIEWSQSLYITLSERSAWNQEASQDTGEHLRLWDFEGATCCQSFKPSTGSSNIS</sequence>
<dbReference type="Proteomes" id="UP000824890">
    <property type="component" value="Unassembled WGS sequence"/>
</dbReference>